<dbReference type="InterPro" id="IPR023801">
    <property type="entry name" value="His_deacetylse_dom"/>
</dbReference>
<dbReference type="InterPro" id="IPR037138">
    <property type="entry name" value="His_deacetylse_dom_sf"/>
</dbReference>
<evidence type="ECO:0000259" key="2">
    <source>
        <dbReference type="Pfam" id="PF00850"/>
    </source>
</evidence>
<feature type="domain" description="Histone deacetylase" evidence="2">
    <location>
        <begin position="21"/>
        <end position="309"/>
    </location>
</feature>
<evidence type="ECO:0000313" key="3">
    <source>
        <dbReference type="EMBL" id="HGV55141.1"/>
    </source>
</evidence>
<dbReference type="SUPFAM" id="SSF52768">
    <property type="entry name" value="Arginase/deacetylase"/>
    <property type="match status" value="1"/>
</dbReference>
<dbReference type="PRINTS" id="PR01270">
    <property type="entry name" value="HDASUPER"/>
</dbReference>
<dbReference type="Gene3D" id="3.40.800.20">
    <property type="entry name" value="Histone deacetylase domain"/>
    <property type="match status" value="1"/>
</dbReference>
<proteinExistence type="inferred from homology"/>
<comment type="caution">
    <text evidence="3">The sequence shown here is derived from an EMBL/GenBank/DDBJ whole genome shotgun (WGS) entry which is preliminary data.</text>
</comment>
<dbReference type="GO" id="GO:0040029">
    <property type="term" value="P:epigenetic regulation of gene expression"/>
    <property type="evidence" value="ECO:0007669"/>
    <property type="project" value="TreeGrafter"/>
</dbReference>
<gene>
    <name evidence="3" type="ORF">ENT73_03540</name>
</gene>
<dbReference type="EMBL" id="DSZU01000059">
    <property type="protein sequence ID" value="HGV55141.1"/>
    <property type="molecule type" value="Genomic_DNA"/>
</dbReference>
<dbReference type="InterPro" id="IPR000286">
    <property type="entry name" value="HDACs"/>
</dbReference>
<evidence type="ECO:0000256" key="1">
    <source>
        <dbReference type="ARBA" id="ARBA00005947"/>
    </source>
</evidence>
<dbReference type="InterPro" id="IPR023696">
    <property type="entry name" value="Ureohydrolase_dom_sf"/>
</dbReference>
<reference evidence="3" key="1">
    <citation type="journal article" date="2020" name="mSystems">
        <title>Genome- and Community-Level Interaction Insights into Carbon Utilization and Element Cycling Functions of Hydrothermarchaeota in Hydrothermal Sediment.</title>
        <authorList>
            <person name="Zhou Z."/>
            <person name="Liu Y."/>
            <person name="Xu W."/>
            <person name="Pan J."/>
            <person name="Luo Z.H."/>
            <person name="Li M."/>
        </authorList>
    </citation>
    <scope>NUCLEOTIDE SEQUENCE [LARGE SCALE GENOMIC DNA]</scope>
    <source>
        <strain evidence="3">SpSt-605</strain>
    </source>
</reference>
<organism evidence="3">
    <name type="scientific">Caldimicrobium thiodismutans</name>
    <dbReference type="NCBI Taxonomy" id="1653476"/>
    <lineage>
        <taxon>Bacteria</taxon>
        <taxon>Pseudomonadati</taxon>
        <taxon>Thermodesulfobacteriota</taxon>
        <taxon>Thermodesulfobacteria</taxon>
        <taxon>Thermodesulfobacteriales</taxon>
        <taxon>Thermodesulfobacteriaceae</taxon>
        <taxon>Caldimicrobium</taxon>
    </lineage>
</organism>
<dbReference type="PANTHER" id="PTHR10625:SF10">
    <property type="entry name" value="HISTONE DEACETYLASE HDAC1"/>
    <property type="match status" value="1"/>
</dbReference>
<protein>
    <submittedName>
        <fullName evidence="3">Histone deacetylase</fullName>
    </submittedName>
</protein>
<dbReference type="PANTHER" id="PTHR10625">
    <property type="entry name" value="HISTONE DEACETYLASE HDAC1-RELATED"/>
    <property type="match status" value="1"/>
</dbReference>
<name>A0A832GMR0_9BACT</name>
<dbReference type="CDD" id="cd09992">
    <property type="entry name" value="HDAC_classII"/>
    <property type="match status" value="1"/>
</dbReference>
<comment type="similarity">
    <text evidence="1">Belongs to the histone deacetylase family.</text>
</comment>
<sequence length="347" mass="39405">MTKVALLYTDLFLKHKAGNFHPESPLRLETILKRLSQEDLKNLIEFYPPDRATKEEILWNHTEELYNLIASTEGKPYFSLDPDTATNEYSFEAALYAVGAQKRALKLLLEEGYNYAFALVRPPGHHAERDRAMGFCLFNNVALAAYYAKNYYGLKRILIIDFDLHHGNGTQRSFYEDPEVLFFSTHQFPYYPGTGNYNEIGYGLGRGFTINVPLKAYCGDDDFIFFYQNLLKPIAQQYKPEIVLVSAGFDSLKGDPLGSLQLSYQGLSVLIKIIKEIAELSAHGKILLTLEGGYNLQNLAEGVATIIKTLTNKEQVTIPQELSPSSYSLTLFDKISDLLNFKNYWEV</sequence>
<dbReference type="GO" id="GO:0004407">
    <property type="term" value="F:histone deacetylase activity"/>
    <property type="evidence" value="ECO:0007669"/>
    <property type="project" value="TreeGrafter"/>
</dbReference>
<dbReference type="AlphaFoldDB" id="A0A832GMR0"/>
<accession>A0A832GMR0</accession>
<dbReference type="Pfam" id="PF00850">
    <property type="entry name" value="Hist_deacetyl"/>
    <property type="match status" value="1"/>
</dbReference>